<dbReference type="PANTHER" id="PTHR38590:SF1">
    <property type="entry name" value="BLL0828 PROTEIN"/>
    <property type="match status" value="1"/>
</dbReference>
<dbReference type="InterPro" id="IPR007569">
    <property type="entry name" value="DUF559"/>
</dbReference>
<dbReference type="Proteomes" id="UP000548978">
    <property type="component" value="Unassembled WGS sequence"/>
</dbReference>
<proteinExistence type="predicted"/>
<dbReference type="EMBL" id="JACIJB010000008">
    <property type="protein sequence ID" value="MBB5661208.1"/>
    <property type="molecule type" value="Genomic_DNA"/>
</dbReference>
<evidence type="ECO:0000313" key="3">
    <source>
        <dbReference type="EMBL" id="MBB5661208.1"/>
    </source>
</evidence>
<feature type="compositionally biased region" description="Low complexity" evidence="1">
    <location>
        <begin position="108"/>
        <end position="118"/>
    </location>
</feature>
<evidence type="ECO:0000313" key="4">
    <source>
        <dbReference type="Proteomes" id="UP000548978"/>
    </source>
</evidence>
<dbReference type="PANTHER" id="PTHR38590">
    <property type="entry name" value="BLL0828 PROTEIN"/>
    <property type="match status" value="1"/>
</dbReference>
<comment type="caution">
    <text evidence="3">The sequence shown here is derived from an EMBL/GenBank/DDBJ whole genome shotgun (WGS) entry which is preliminary data.</text>
</comment>
<evidence type="ECO:0000259" key="2">
    <source>
        <dbReference type="Pfam" id="PF04480"/>
    </source>
</evidence>
<protein>
    <submittedName>
        <fullName evidence="3">Very-short-patch-repair endonuclease</fullName>
    </submittedName>
</protein>
<accession>A0A7W9E7P3</accession>
<keyword evidence="3" id="KW-0378">Hydrolase</keyword>
<feature type="domain" description="DUF559" evidence="2">
    <location>
        <begin position="4"/>
        <end position="97"/>
    </location>
</feature>
<dbReference type="GO" id="GO:0004519">
    <property type="term" value="F:endonuclease activity"/>
    <property type="evidence" value="ECO:0007669"/>
    <property type="project" value="UniProtKB-KW"/>
</dbReference>
<reference evidence="3 4" key="1">
    <citation type="submission" date="2020-08" db="EMBL/GenBank/DDBJ databases">
        <title>Genomic Encyclopedia of Type Strains, Phase IV (KMG-IV): sequencing the most valuable type-strain genomes for metagenomic binning, comparative biology and taxonomic classification.</title>
        <authorList>
            <person name="Goeker M."/>
        </authorList>
    </citation>
    <scope>NUCLEOTIDE SEQUENCE [LARGE SCALE GENOMIC DNA]</scope>
    <source>
        <strain evidence="3 4">DSM 24448</strain>
    </source>
</reference>
<keyword evidence="4" id="KW-1185">Reference proteome</keyword>
<gene>
    <name evidence="3" type="ORF">FHS65_001967</name>
</gene>
<organism evidence="3 4">
    <name type="scientific">Brevundimonas halotolerans</name>
    <dbReference type="NCBI Taxonomy" id="69670"/>
    <lineage>
        <taxon>Bacteria</taxon>
        <taxon>Pseudomonadati</taxon>
        <taxon>Pseudomonadota</taxon>
        <taxon>Alphaproteobacteria</taxon>
        <taxon>Caulobacterales</taxon>
        <taxon>Caulobacteraceae</taxon>
        <taxon>Brevundimonas</taxon>
    </lineage>
</organism>
<keyword evidence="3" id="KW-0255">Endonuclease</keyword>
<sequence length="127" mass="14175">MSPPEARLWVRLRARRLEGCKFRRQHPCGPFILDFYCAAARLAVEVDGESHNDPDQIAHDRRRTRWLAARGIRVVRIAAVDVRDELDGVLAFIVRVVRERTANRGGAPSTPRAGSPGRSPSPSPTGR</sequence>
<evidence type="ECO:0000256" key="1">
    <source>
        <dbReference type="SAM" id="MobiDB-lite"/>
    </source>
</evidence>
<dbReference type="CDD" id="cd01038">
    <property type="entry name" value="Endonuclease_DUF559"/>
    <property type="match status" value="1"/>
</dbReference>
<dbReference type="SUPFAM" id="SSF52980">
    <property type="entry name" value="Restriction endonuclease-like"/>
    <property type="match status" value="1"/>
</dbReference>
<dbReference type="AlphaFoldDB" id="A0A7W9E7P3"/>
<feature type="region of interest" description="Disordered" evidence="1">
    <location>
        <begin position="103"/>
        <end position="127"/>
    </location>
</feature>
<keyword evidence="3" id="KW-0540">Nuclease</keyword>
<dbReference type="InterPro" id="IPR011335">
    <property type="entry name" value="Restrct_endonuc-II-like"/>
</dbReference>
<dbReference type="Pfam" id="PF04480">
    <property type="entry name" value="DUF559"/>
    <property type="match status" value="1"/>
</dbReference>
<dbReference type="Gene3D" id="3.40.960.10">
    <property type="entry name" value="VSR Endonuclease"/>
    <property type="match status" value="1"/>
</dbReference>
<dbReference type="RefSeq" id="WP_241153255.1">
    <property type="nucleotide sequence ID" value="NZ_JACIJB010000008.1"/>
</dbReference>
<dbReference type="InterPro" id="IPR047216">
    <property type="entry name" value="Endonuclease_DUF559_bact"/>
</dbReference>
<name>A0A7W9E7P3_9CAUL</name>